<reference evidence="2 3" key="1">
    <citation type="submission" date="2017-11" db="EMBL/GenBank/DDBJ databases">
        <title>De novo assembly and phasing of dikaryotic genomes from two isolates of Puccinia coronata f. sp. avenae, the causal agent of oat crown rust.</title>
        <authorList>
            <person name="Miller M.E."/>
            <person name="Zhang Y."/>
            <person name="Omidvar V."/>
            <person name="Sperschneider J."/>
            <person name="Schwessinger B."/>
            <person name="Raley C."/>
            <person name="Palmer J.M."/>
            <person name="Garnica D."/>
            <person name="Upadhyaya N."/>
            <person name="Rathjen J."/>
            <person name="Taylor J.M."/>
            <person name="Park R.F."/>
            <person name="Dodds P.N."/>
            <person name="Hirsch C.D."/>
            <person name="Kianian S.F."/>
            <person name="Figueroa M."/>
        </authorList>
    </citation>
    <scope>NUCLEOTIDE SEQUENCE [LARGE SCALE GENOMIC DNA]</scope>
    <source>
        <strain evidence="2">12SD80</strain>
    </source>
</reference>
<feature type="region of interest" description="Disordered" evidence="1">
    <location>
        <begin position="37"/>
        <end position="97"/>
    </location>
</feature>
<proteinExistence type="predicted"/>
<protein>
    <submittedName>
        <fullName evidence="2">Uncharacterized protein</fullName>
    </submittedName>
</protein>
<evidence type="ECO:0000313" key="2">
    <source>
        <dbReference type="EMBL" id="PLW12673.1"/>
    </source>
</evidence>
<evidence type="ECO:0000313" key="3">
    <source>
        <dbReference type="Proteomes" id="UP000235392"/>
    </source>
</evidence>
<sequence>MASQNAEANSGGDGAAAGVNPDNGWIADIVNGILPMLQAPANPTQMDEGNQGGSSSQQPNQPNAQPEGSRLPPQLVVKAARRARKKGKDNEDNRRAEKIVRVIAGKAVLAEH</sequence>
<feature type="compositionally biased region" description="Basic and acidic residues" evidence="1">
    <location>
        <begin position="88"/>
        <end position="97"/>
    </location>
</feature>
<comment type="caution">
    <text evidence="2">The sequence shown here is derived from an EMBL/GenBank/DDBJ whole genome shotgun (WGS) entry which is preliminary data.</text>
</comment>
<dbReference type="Proteomes" id="UP000235392">
    <property type="component" value="Unassembled WGS sequence"/>
</dbReference>
<evidence type="ECO:0000256" key="1">
    <source>
        <dbReference type="SAM" id="MobiDB-lite"/>
    </source>
</evidence>
<organism evidence="2 3">
    <name type="scientific">Puccinia coronata f. sp. avenae</name>
    <dbReference type="NCBI Taxonomy" id="200324"/>
    <lineage>
        <taxon>Eukaryota</taxon>
        <taxon>Fungi</taxon>
        <taxon>Dikarya</taxon>
        <taxon>Basidiomycota</taxon>
        <taxon>Pucciniomycotina</taxon>
        <taxon>Pucciniomycetes</taxon>
        <taxon>Pucciniales</taxon>
        <taxon>Pucciniaceae</taxon>
        <taxon>Puccinia</taxon>
    </lineage>
</organism>
<dbReference type="AlphaFoldDB" id="A0A2N5SHF3"/>
<gene>
    <name evidence="2" type="ORF">PCASD_21381</name>
</gene>
<dbReference type="EMBL" id="PGCI01000877">
    <property type="protein sequence ID" value="PLW12673.1"/>
    <property type="molecule type" value="Genomic_DNA"/>
</dbReference>
<feature type="compositionally biased region" description="Low complexity" evidence="1">
    <location>
        <begin position="53"/>
        <end position="66"/>
    </location>
</feature>
<name>A0A2N5SHF3_9BASI</name>
<feature type="region of interest" description="Disordered" evidence="1">
    <location>
        <begin position="1"/>
        <end position="24"/>
    </location>
</feature>
<accession>A0A2N5SHF3</accession>